<proteinExistence type="predicted"/>
<keyword evidence="1" id="KW-0812">Transmembrane</keyword>
<reference evidence="3" key="1">
    <citation type="journal article" date="2020" name="bioRxiv">
        <title>A rank-normalized archaeal taxonomy based on genome phylogeny resolves widespread incomplete and uneven classifications.</title>
        <authorList>
            <person name="Rinke C."/>
            <person name="Chuvochina M."/>
            <person name="Mussig A.J."/>
            <person name="Chaumeil P.-A."/>
            <person name="Waite D.W."/>
            <person name="Whitman W.B."/>
            <person name="Parks D.H."/>
            <person name="Hugenholtz P."/>
        </authorList>
    </citation>
    <scope>NUCLEOTIDE SEQUENCE [LARGE SCALE GENOMIC DNA]</scope>
</reference>
<dbReference type="InterPro" id="IPR007166">
    <property type="entry name" value="Class3_signal_pept_motif"/>
</dbReference>
<gene>
    <name evidence="2" type="ORF">HA254_06290</name>
</gene>
<accession>A0A7J4IZD0</accession>
<organism evidence="2 3">
    <name type="scientific">Candidatus Iainarchaeum sp</name>
    <dbReference type="NCBI Taxonomy" id="3101447"/>
    <lineage>
        <taxon>Archaea</taxon>
        <taxon>Candidatus Iainarchaeota</taxon>
        <taxon>Candidatus Iainarchaeia</taxon>
        <taxon>Candidatus Iainarchaeales</taxon>
        <taxon>Candidatus Iainarchaeaceae</taxon>
        <taxon>Candidatus Iainarchaeum</taxon>
    </lineage>
</organism>
<dbReference type="Proteomes" id="UP000565078">
    <property type="component" value="Unassembled WGS sequence"/>
</dbReference>
<name>A0A7J4IZD0_9ARCH</name>
<sequence>MHNKGQGALEYLLLIGGAIVVAVIVVTLLLGVGTTTGGTTNATSMAATATNLAATAGNSTASCYDLTNDATTGVSGTPQSHIFNNTTSQCWKIAGTYPSCNATLQTATTAVTCCTTGAGCAENSATANLYYKKI</sequence>
<dbReference type="EMBL" id="DUGC01000098">
    <property type="protein sequence ID" value="HIH10244.1"/>
    <property type="molecule type" value="Genomic_DNA"/>
</dbReference>
<comment type="caution">
    <text evidence="2">The sequence shown here is derived from an EMBL/GenBank/DDBJ whole genome shotgun (WGS) entry which is preliminary data.</text>
</comment>
<dbReference type="AlphaFoldDB" id="A0A7J4IZD0"/>
<feature type="transmembrane region" description="Helical" evidence="1">
    <location>
        <begin position="12"/>
        <end position="32"/>
    </location>
</feature>
<protein>
    <submittedName>
        <fullName evidence="2">Class III signal peptide-containing protein</fullName>
    </submittedName>
</protein>
<evidence type="ECO:0000313" key="2">
    <source>
        <dbReference type="EMBL" id="HIH10244.1"/>
    </source>
</evidence>
<evidence type="ECO:0000313" key="3">
    <source>
        <dbReference type="Proteomes" id="UP000565078"/>
    </source>
</evidence>
<keyword evidence="1" id="KW-1133">Transmembrane helix</keyword>
<evidence type="ECO:0000256" key="1">
    <source>
        <dbReference type="SAM" id="Phobius"/>
    </source>
</evidence>
<keyword evidence="1" id="KW-0472">Membrane</keyword>
<dbReference type="Pfam" id="PF04021">
    <property type="entry name" value="Class_IIIsignal"/>
    <property type="match status" value="1"/>
</dbReference>